<keyword evidence="1" id="KW-1133">Transmembrane helix</keyword>
<organism evidence="2">
    <name type="scientific">mine drainage metagenome</name>
    <dbReference type="NCBI Taxonomy" id="410659"/>
    <lineage>
        <taxon>unclassified sequences</taxon>
        <taxon>metagenomes</taxon>
        <taxon>ecological metagenomes</taxon>
    </lineage>
</organism>
<dbReference type="EMBL" id="CABM01000071">
    <property type="protein sequence ID" value="CBH99287.1"/>
    <property type="molecule type" value="Genomic_DNA"/>
</dbReference>
<name>E6PWI0_9ZZZZ</name>
<proteinExistence type="predicted"/>
<keyword evidence="1" id="KW-0472">Membrane</keyword>
<accession>E6PWI0</accession>
<feature type="transmembrane region" description="Helical" evidence="1">
    <location>
        <begin position="50"/>
        <end position="69"/>
    </location>
</feature>
<evidence type="ECO:0000313" key="2">
    <source>
        <dbReference type="EMBL" id="CBH99287.1"/>
    </source>
</evidence>
<keyword evidence="1" id="KW-0812">Transmembrane</keyword>
<sequence length="71" mass="7581">MRVQVGAMEPKAPKPAASFRRGTLRALGAVAAAMVGLRRRQDRERDFATLKLRHVAVAGVIVAVVIVSSPC</sequence>
<dbReference type="AlphaFoldDB" id="E6PWI0"/>
<comment type="caution">
    <text evidence="2">The sequence shown here is derived from an EMBL/GenBank/DDBJ whole genome shotgun (WGS) entry which is preliminary data.</text>
</comment>
<dbReference type="Pfam" id="PF11174">
    <property type="entry name" value="DUF2970"/>
    <property type="match status" value="1"/>
</dbReference>
<evidence type="ECO:0000256" key="1">
    <source>
        <dbReference type="SAM" id="Phobius"/>
    </source>
</evidence>
<reference evidence="2" key="1">
    <citation type="submission" date="2009-10" db="EMBL/GenBank/DDBJ databases">
        <title>Diversity of trophic interactions inside an arsenic-rich microbial ecosystem.</title>
        <authorList>
            <person name="Bertin P.N."/>
            <person name="Heinrich-Salmeron A."/>
            <person name="Pelletier E."/>
            <person name="Goulhen-Chollet F."/>
            <person name="Arsene-Ploetze F."/>
            <person name="Gallien S."/>
            <person name="Calteau A."/>
            <person name="Vallenet D."/>
            <person name="Casiot C."/>
            <person name="Chane-Woon-Ming B."/>
            <person name="Giloteaux L."/>
            <person name="Barakat M."/>
            <person name="Bonnefoy V."/>
            <person name="Bruneel O."/>
            <person name="Chandler M."/>
            <person name="Cleiss J."/>
            <person name="Duran R."/>
            <person name="Elbaz-Poulichet F."/>
            <person name="Fonknechten N."/>
            <person name="Lauga B."/>
            <person name="Mornico D."/>
            <person name="Ortet P."/>
            <person name="Schaeffer C."/>
            <person name="Siguier P."/>
            <person name="Alexander Thil Smith A."/>
            <person name="Van Dorsselaer A."/>
            <person name="Weissenbach J."/>
            <person name="Medigue C."/>
            <person name="Le Paslier D."/>
        </authorList>
    </citation>
    <scope>NUCLEOTIDE SEQUENCE</scope>
</reference>
<protein>
    <submittedName>
        <fullName evidence="2">Uncharacterized protein</fullName>
    </submittedName>
</protein>
<gene>
    <name evidence="2" type="ORF">CARN2_1722</name>
</gene>
<dbReference type="InterPro" id="IPR021344">
    <property type="entry name" value="DUF2970"/>
</dbReference>